<keyword evidence="4" id="KW-0808">Transferase</keyword>
<evidence type="ECO:0000256" key="7">
    <source>
        <dbReference type="ARBA" id="ARBA00022840"/>
    </source>
</evidence>
<evidence type="ECO:0000259" key="9">
    <source>
        <dbReference type="Pfam" id="PF01590"/>
    </source>
</evidence>
<accession>A0ABS9W9T3</accession>
<name>A0ABS9W9T3_9PROT</name>
<keyword evidence="8" id="KW-0175">Coiled coil</keyword>
<feature type="coiled-coil region" evidence="8">
    <location>
        <begin position="186"/>
        <end position="213"/>
    </location>
</feature>
<evidence type="ECO:0000256" key="1">
    <source>
        <dbReference type="ARBA" id="ARBA00000085"/>
    </source>
</evidence>
<reference evidence="11 12" key="1">
    <citation type="submission" date="2022-03" db="EMBL/GenBank/DDBJ databases">
        <title>Complete genome analysis of Roseomonas KG 17.1 : a prolific producer of plant growth promoters.</title>
        <authorList>
            <person name="Saadouli I."/>
            <person name="Najjari A."/>
            <person name="Mosbah A."/>
            <person name="Ouzari H.I."/>
        </authorList>
    </citation>
    <scope>NUCLEOTIDE SEQUENCE [LARGE SCALE GENOMIC DNA]</scope>
    <source>
        <strain evidence="11 12">KG17-1</strain>
    </source>
</reference>
<keyword evidence="3" id="KW-0597">Phosphoprotein</keyword>
<comment type="caution">
    <text evidence="11">The sequence shown here is derived from an EMBL/GenBank/DDBJ whole genome shotgun (WGS) entry which is preliminary data.</text>
</comment>
<dbReference type="EC" id="2.7.13.3" evidence="2"/>
<dbReference type="Gene3D" id="3.30.565.10">
    <property type="entry name" value="Histidine kinase-like ATPase, C-terminal domain"/>
    <property type="match status" value="1"/>
</dbReference>
<gene>
    <name evidence="11" type="ORF">MON41_20245</name>
</gene>
<dbReference type="InterPro" id="IPR036890">
    <property type="entry name" value="HATPase_C_sf"/>
</dbReference>
<protein>
    <recommendedName>
        <fullName evidence="2">histidine kinase</fullName>
        <ecNumber evidence="2">2.7.13.3</ecNumber>
    </recommendedName>
</protein>
<dbReference type="Proteomes" id="UP001201985">
    <property type="component" value="Unassembled WGS sequence"/>
</dbReference>
<dbReference type="PANTHER" id="PTHR41523">
    <property type="entry name" value="TWO-COMPONENT SYSTEM SENSOR PROTEIN"/>
    <property type="match status" value="1"/>
</dbReference>
<comment type="catalytic activity">
    <reaction evidence="1">
        <text>ATP + protein L-histidine = ADP + protein N-phospho-L-histidine.</text>
        <dbReference type="EC" id="2.7.13.3"/>
    </reaction>
</comment>
<dbReference type="PANTHER" id="PTHR41523:SF8">
    <property type="entry name" value="ETHYLENE RESPONSE SENSOR PROTEIN"/>
    <property type="match status" value="1"/>
</dbReference>
<evidence type="ECO:0000256" key="6">
    <source>
        <dbReference type="ARBA" id="ARBA00022777"/>
    </source>
</evidence>
<sequence length="413" mass="44969">MRRATPFDQPMDADTAALSALPPFVTDTPEVLAVGTWPGWPGAGCATPLHRAIDQVTDLACASFGTTAALACFRGQVPDGLELASSPDGPRGAAWHWLTEQHRLVVVPDARRHPVLAAFQLHLGELSMRFCAVVPLILRETQRGVLVILATEPRPLGLQPEEQARLWSLAELLTGQWELQLRQLEMLEQQRALQAARTEADCAQSRFQKLLQERDSVIQTMDHRVGNGLQMVNDALYLQALGLGDRFLADRLTAAAGRIQAVADLHTWLRGQPCGRWIAVEEYIGTLVESFRRLLPDGVRQVRTEFGHDIRLSALDAPRLGMVAWELLFNAMRHGTGTVTLQLRHEPSCGRLRILVTDQGPGFEPAACAGAGGRDHGCSGLELIRLIGGGQPVEVNGSSPTTVGMLLDISPEG</sequence>
<feature type="domain" description="GAF" evidence="9">
    <location>
        <begin position="49"/>
        <end position="173"/>
    </location>
</feature>
<keyword evidence="5" id="KW-0547">Nucleotide-binding</keyword>
<feature type="domain" description="Signal transduction histidine kinase subgroup 2 dimerisation and phosphoacceptor" evidence="10">
    <location>
        <begin position="221"/>
        <end position="293"/>
    </location>
</feature>
<dbReference type="SUPFAM" id="SSF55874">
    <property type="entry name" value="ATPase domain of HSP90 chaperone/DNA topoisomerase II/histidine kinase"/>
    <property type="match status" value="1"/>
</dbReference>
<keyword evidence="6" id="KW-0418">Kinase</keyword>
<evidence type="ECO:0000256" key="3">
    <source>
        <dbReference type="ARBA" id="ARBA00022553"/>
    </source>
</evidence>
<evidence type="ECO:0000313" key="11">
    <source>
        <dbReference type="EMBL" id="MCI0756002.1"/>
    </source>
</evidence>
<proteinExistence type="predicted"/>
<keyword evidence="7" id="KW-0067">ATP-binding</keyword>
<evidence type="ECO:0000313" key="12">
    <source>
        <dbReference type="Proteomes" id="UP001201985"/>
    </source>
</evidence>
<dbReference type="Pfam" id="PF07568">
    <property type="entry name" value="HisKA_2"/>
    <property type="match status" value="1"/>
</dbReference>
<organism evidence="11 12">
    <name type="scientific">Teichococcus vastitatis</name>
    <dbReference type="NCBI Taxonomy" id="2307076"/>
    <lineage>
        <taxon>Bacteria</taxon>
        <taxon>Pseudomonadati</taxon>
        <taxon>Pseudomonadota</taxon>
        <taxon>Alphaproteobacteria</taxon>
        <taxon>Acetobacterales</taxon>
        <taxon>Roseomonadaceae</taxon>
        <taxon>Roseomonas</taxon>
    </lineage>
</organism>
<evidence type="ECO:0000259" key="10">
    <source>
        <dbReference type="Pfam" id="PF07568"/>
    </source>
</evidence>
<dbReference type="SUPFAM" id="SSF55781">
    <property type="entry name" value="GAF domain-like"/>
    <property type="match status" value="1"/>
</dbReference>
<evidence type="ECO:0000256" key="4">
    <source>
        <dbReference type="ARBA" id="ARBA00022679"/>
    </source>
</evidence>
<dbReference type="InterPro" id="IPR029016">
    <property type="entry name" value="GAF-like_dom_sf"/>
</dbReference>
<dbReference type="Pfam" id="PF01590">
    <property type="entry name" value="GAF"/>
    <property type="match status" value="1"/>
</dbReference>
<dbReference type="Gene3D" id="3.30.450.40">
    <property type="match status" value="1"/>
</dbReference>
<dbReference type="EMBL" id="JALBUU010000079">
    <property type="protein sequence ID" value="MCI0756002.1"/>
    <property type="molecule type" value="Genomic_DNA"/>
</dbReference>
<keyword evidence="12" id="KW-1185">Reference proteome</keyword>
<evidence type="ECO:0000256" key="8">
    <source>
        <dbReference type="SAM" id="Coils"/>
    </source>
</evidence>
<dbReference type="InterPro" id="IPR003018">
    <property type="entry name" value="GAF"/>
</dbReference>
<evidence type="ECO:0000256" key="2">
    <source>
        <dbReference type="ARBA" id="ARBA00012438"/>
    </source>
</evidence>
<dbReference type="InterPro" id="IPR011495">
    <property type="entry name" value="Sig_transdc_His_kin_sub2_dim/P"/>
</dbReference>
<evidence type="ECO:0000256" key="5">
    <source>
        <dbReference type="ARBA" id="ARBA00022741"/>
    </source>
</evidence>